<feature type="compositionally biased region" description="Polar residues" evidence="8">
    <location>
        <begin position="12"/>
        <end position="22"/>
    </location>
</feature>
<comment type="subcellular location">
    <subcellularLocation>
        <location evidence="1">Cell membrane</location>
        <topology evidence="1">Multi-pass membrane protein</topology>
    </subcellularLocation>
</comment>
<dbReference type="GO" id="GO:0005886">
    <property type="term" value="C:plasma membrane"/>
    <property type="evidence" value="ECO:0007669"/>
    <property type="project" value="UniProtKB-SubCell"/>
</dbReference>
<keyword evidence="4 9" id="KW-0812">Transmembrane</keyword>
<feature type="region of interest" description="Disordered" evidence="8">
    <location>
        <begin position="1"/>
        <end position="47"/>
    </location>
</feature>
<keyword evidence="7 9" id="KW-0472">Membrane</keyword>
<sequence>MSDDGSAPAYETSASMPNNYGTTPLAVDVHGDKHDPASPTYDSKERDFTDRLSRQPSFLEHLADSRDSQFPVQNRGEIERYFHGPRNMTKHSKWPIVMRVQGSIMPQMILPLFLVGGWATLITCISHFYHNLGINNILLTVLGFVVGLSLSFRGSTAYERWADGRKYWASLIQTSRNLSRIIWVHFGEREGEEGKVDILRKRSAMNLILAFAVALKHKLRFEPDVAYEDLAGLIAHLDTFASQAHDRNVMHPHQRHYGNPLERHLPIEILIHLSAYIESCVRNGTLSLAQYQGQALAMISTLNEILTGTERVLDTPLPAAYSISISQISWIYVMLLPFQLYKFLHWTTIPASMVAAYIIIGLLTIGSEIENPFGEDVNDLPLTTYCRQIAKELDIITATPPPNVEDFMSRPENLVMFPLSQEGYPSWKARSKGDIRAALRAMSILSPSREPTLDESNISTRTMSFSRNTTESV</sequence>
<keyword evidence="5 9" id="KW-1133">Transmembrane helix</keyword>
<keyword evidence="11" id="KW-1185">Reference proteome</keyword>
<dbReference type="InterPro" id="IPR044669">
    <property type="entry name" value="YneE/VCCN1/2-like"/>
</dbReference>
<evidence type="ECO:0000313" key="11">
    <source>
        <dbReference type="Proteomes" id="UP001220324"/>
    </source>
</evidence>
<dbReference type="PANTHER" id="PTHR33281">
    <property type="entry name" value="UPF0187 PROTEIN YNEE"/>
    <property type="match status" value="1"/>
</dbReference>
<dbReference type="Pfam" id="PF25539">
    <property type="entry name" value="Bestrophin_2"/>
    <property type="match status" value="1"/>
</dbReference>
<evidence type="ECO:0000256" key="4">
    <source>
        <dbReference type="ARBA" id="ARBA00022692"/>
    </source>
</evidence>
<comment type="caution">
    <text evidence="10">The sequence shown here is derived from an EMBL/GenBank/DDBJ whole genome shotgun (WGS) entry which is preliminary data.</text>
</comment>
<feature type="compositionally biased region" description="Polar residues" evidence="8">
    <location>
        <begin position="454"/>
        <end position="473"/>
    </location>
</feature>
<organism evidence="10 11">
    <name type="scientific">Penicillium frequentans</name>
    <dbReference type="NCBI Taxonomy" id="3151616"/>
    <lineage>
        <taxon>Eukaryota</taxon>
        <taxon>Fungi</taxon>
        <taxon>Dikarya</taxon>
        <taxon>Ascomycota</taxon>
        <taxon>Pezizomycotina</taxon>
        <taxon>Eurotiomycetes</taxon>
        <taxon>Eurotiomycetidae</taxon>
        <taxon>Eurotiales</taxon>
        <taxon>Aspergillaceae</taxon>
        <taxon>Penicillium</taxon>
    </lineage>
</organism>
<evidence type="ECO:0000256" key="5">
    <source>
        <dbReference type="ARBA" id="ARBA00022989"/>
    </source>
</evidence>
<dbReference type="PANTHER" id="PTHR33281:SF19">
    <property type="entry name" value="VOLTAGE-DEPENDENT ANION CHANNEL-FORMING PROTEIN YNEE"/>
    <property type="match status" value="1"/>
</dbReference>
<reference evidence="10 11" key="1">
    <citation type="journal article" date="2023" name="IMA Fungus">
        <title>Comparative genomic study of the Penicillium genus elucidates a diverse pangenome and 15 lateral gene transfer events.</title>
        <authorList>
            <person name="Petersen C."/>
            <person name="Sorensen T."/>
            <person name="Nielsen M.R."/>
            <person name="Sondergaard T.E."/>
            <person name="Sorensen J.L."/>
            <person name="Fitzpatrick D.A."/>
            <person name="Frisvad J.C."/>
            <person name="Nielsen K.L."/>
        </authorList>
    </citation>
    <scope>NUCLEOTIDE SEQUENCE [LARGE SCALE GENOMIC DNA]</scope>
    <source>
        <strain evidence="10 11">IBT 35679</strain>
    </source>
</reference>
<dbReference type="GO" id="GO:0005254">
    <property type="term" value="F:chloride channel activity"/>
    <property type="evidence" value="ECO:0007669"/>
    <property type="project" value="InterPro"/>
</dbReference>
<dbReference type="EMBL" id="JAQIZZ010000001">
    <property type="protein sequence ID" value="KAJ5556128.1"/>
    <property type="molecule type" value="Genomic_DNA"/>
</dbReference>
<evidence type="ECO:0000256" key="2">
    <source>
        <dbReference type="ARBA" id="ARBA00022448"/>
    </source>
</evidence>
<evidence type="ECO:0000256" key="8">
    <source>
        <dbReference type="SAM" id="MobiDB-lite"/>
    </source>
</evidence>
<evidence type="ECO:0000256" key="1">
    <source>
        <dbReference type="ARBA" id="ARBA00004651"/>
    </source>
</evidence>
<feature type="transmembrane region" description="Helical" evidence="9">
    <location>
        <begin position="108"/>
        <end position="128"/>
    </location>
</feature>
<keyword evidence="6" id="KW-0406">Ion transport</keyword>
<protein>
    <submittedName>
        <fullName evidence="10">Uncharacterized protein</fullName>
    </submittedName>
</protein>
<keyword evidence="3" id="KW-1003">Cell membrane</keyword>
<name>A0AAD6GKY3_9EURO</name>
<dbReference type="Proteomes" id="UP001220324">
    <property type="component" value="Unassembled WGS sequence"/>
</dbReference>
<feature type="region of interest" description="Disordered" evidence="8">
    <location>
        <begin position="450"/>
        <end position="473"/>
    </location>
</feature>
<feature type="transmembrane region" description="Helical" evidence="9">
    <location>
        <begin position="134"/>
        <end position="152"/>
    </location>
</feature>
<feature type="compositionally biased region" description="Basic and acidic residues" evidence="8">
    <location>
        <begin position="29"/>
        <end position="47"/>
    </location>
</feature>
<accession>A0AAD6GKY3</accession>
<feature type="transmembrane region" description="Helical" evidence="9">
    <location>
        <begin position="344"/>
        <end position="365"/>
    </location>
</feature>
<evidence type="ECO:0000313" key="10">
    <source>
        <dbReference type="EMBL" id="KAJ5556128.1"/>
    </source>
</evidence>
<evidence type="ECO:0000256" key="6">
    <source>
        <dbReference type="ARBA" id="ARBA00023065"/>
    </source>
</evidence>
<proteinExistence type="predicted"/>
<evidence type="ECO:0000256" key="9">
    <source>
        <dbReference type="SAM" id="Phobius"/>
    </source>
</evidence>
<evidence type="ECO:0000256" key="3">
    <source>
        <dbReference type="ARBA" id="ARBA00022475"/>
    </source>
</evidence>
<keyword evidence="2" id="KW-0813">Transport</keyword>
<evidence type="ECO:0000256" key="7">
    <source>
        <dbReference type="ARBA" id="ARBA00023136"/>
    </source>
</evidence>
<gene>
    <name evidence="10" type="ORF">N7494_000043</name>
</gene>
<dbReference type="AlphaFoldDB" id="A0AAD6GKY3"/>